<feature type="coiled-coil region" evidence="7">
    <location>
        <begin position="1006"/>
        <end position="1037"/>
    </location>
</feature>
<comment type="function">
    <text evidence="7">Required for chromosome condensation and partitioning.</text>
</comment>
<dbReference type="HAMAP" id="MF_01894">
    <property type="entry name" value="Smc_prok"/>
    <property type="match status" value="1"/>
</dbReference>
<dbReference type="FunFam" id="3.40.50.300:FF:000984">
    <property type="entry name" value="Chromosome partition protein Smc"/>
    <property type="match status" value="1"/>
</dbReference>
<proteinExistence type="inferred from homology"/>
<dbReference type="Gene3D" id="3.30.70.1620">
    <property type="match status" value="1"/>
</dbReference>
<protein>
    <recommendedName>
        <fullName evidence="7">Chromosome partition protein Smc</fullName>
    </recommendedName>
</protein>
<name>A0A9D1FMN2_9FIRM</name>
<dbReference type="AlphaFoldDB" id="A0A9D1FMN2"/>
<dbReference type="InterPro" id="IPR027417">
    <property type="entry name" value="P-loop_NTPase"/>
</dbReference>
<dbReference type="SMART" id="SM00968">
    <property type="entry name" value="SMC_hinge"/>
    <property type="match status" value="1"/>
</dbReference>
<evidence type="ECO:0000256" key="5">
    <source>
        <dbReference type="ARBA" id="ARBA00023054"/>
    </source>
</evidence>
<dbReference type="Pfam" id="PF06470">
    <property type="entry name" value="SMC_hinge"/>
    <property type="match status" value="1"/>
</dbReference>
<dbReference type="Gene3D" id="6.10.140.1720">
    <property type="match status" value="1"/>
</dbReference>
<feature type="region of interest" description="Disordered" evidence="8">
    <location>
        <begin position="737"/>
        <end position="769"/>
    </location>
</feature>
<feature type="region of interest" description="Disordered" evidence="8">
    <location>
        <begin position="332"/>
        <end position="384"/>
    </location>
</feature>
<reference evidence="10" key="1">
    <citation type="submission" date="2020-10" db="EMBL/GenBank/DDBJ databases">
        <authorList>
            <person name="Gilroy R."/>
        </authorList>
    </citation>
    <scope>NUCLEOTIDE SEQUENCE</scope>
    <source>
        <strain evidence="10">CHK199-13235</strain>
    </source>
</reference>
<evidence type="ECO:0000256" key="6">
    <source>
        <dbReference type="ARBA" id="ARBA00023125"/>
    </source>
</evidence>
<dbReference type="GO" id="GO:0006260">
    <property type="term" value="P:DNA replication"/>
    <property type="evidence" value="ECO:0007669"/>
    <property type="project" value="UniProtKB-UniRule"/>
</dbReference>
<evidence type="ECO:0000256" key="1">
    <source>
        <dbReference type="ARBA" id="ARBA00004496"/>
    </source>
</evidence>
<feature type="compositionally biased region" description="Basic and acidic residues" evidence="8">
    <location>
        <begin position="332"/>
        <end position="344"/>
    </location>
</feature>
<comment type="caution">
    <text evidence="10">The sequence shown here is derived from an EMBL/GenBank/DDBJ whole genome shotgun (WGS) entry which is preliminary data.</text>
</comment>
<dbReference type="GO" id="GO:0007062">
    <property type="term" value="P:sister chromatid cohesion"/>
    <property type="evidence" value="ECO:0007669"/>
    <property type="project" value="InterPro"/>
</dbReference>
<dbReference type="InterPro" id="IPR003395">
    <property type="entry name" value="RecF/RecN/SMC_N"/>
</dbReference>
<dbReference type="GO" id="GO:0007059">
    <property type="term" value="P:chromosome segregation"/>
    <property type="evidence" value="ECO:0007669"/>
    <property type="project" value="UniProtKB-UniRule"/>
</dbReference>
<comment type="subcellular location">
    <subcellularLocation>
        <location evidence="1 7">Cytoplasm</location>
    </subcellularLocation>
</comment>
<evidence type="ECO:0000259" key="9">
    <source>
        <dbReference type="SMART" id="SM00968"/>
    </source>
</evidence>
<dbReference type="NCBIfam" id="TIGR02168">
    <property type="entry name" value="SMC_prok_B"/>
    <property type="match status" value="1"/>
</dbReference>
<dbReference type="GO" id="GO:0005524">
    <property type="term" value="F:ATP binding"/>
    <property type="evidence" value="ECO:0007669"/>
    <property type="project" value="UniProtKB-UniRule"/>
</dbReference>
<evidence type="ECO:0000256" key="3">
    <source>
        <dbReference type="ARBA" id="ARBA00022741"/>
    </source>
</evidence>
<dbReference type="FunFam" id="3.40.50.300:FF:000901">
    <property type="entry name" value="Chromosome partition protein Smc"/>
    <property type="match status" value="1"/>
</dbReference>
<comment type="similarity">
    <text evidence="7">Belongs to the SMC family.</text>
</comment>
<dbReference type="EMBL" id="DVJP01000045">
    <property type="protein sequence ID" value="HIS76519.1"/>
    <property type="molecule type" value="Genomic_DNA"/>
</dbReference>
<keyword evidence="6 7" id="KW-0238">DNA-binding</keyword>
<dbReference type="Proteomes" id="UP000824002">
    <property type="component" value="Unassembled WGS sequence"/>
</dbReference>
<organism evidence="10 11">
    <name type="scientific">Candidatus Merdivicinus excrementipullorum</name>
    <dbReference type="NCBI Taxonomy" id="2840867"/>
    <lineage>
        <taxon>Bacteria</taxon>
        <taxon>Bacillati</taxon>
        <taxon>Bacillota</taxon>
        <taxon>Clostridia</taxon>
        <taxon>Eubacteriales</taxon>
        <taxon>Oscillospiraceae</taxon>
        <taxon>Oscillospiraceae incertae sedis</taxon>
        <taxon>Candidatus Merdivicinus</taxon>
    </lineage>
</organism>
<feature type="compositionally biased region" description="Polar residues" evidence="8">
    <location>
        <begin position="345"/>
        <end position="358"/>
    </location>
</feature>
<dbReference type="PIRSF" id="PIRSF005719">
    <property type="entry name" value="SMC"/>
    <property type="match status" value="1"/>
</dbReference>
<dbReference type="Pfam" id="PF02463">
    <property type="entry name" value="SMC_N"/>
    <property type="match status" value="1"/>
</dbReference>
<dbReference type="Gene3D" id="1.20.1060.20">
    <property type="match status" value="1"/>
</dbReference>
<dbReference type="CDD" id="cd03278">
    <property type="entry name" value="ABC_SMC_barmotin"/>
    <property type="match status" value="2"/>
</dbReference>
<evidence type="ECO:0000313" key="11">
    <source>
        <dbReference type="Proteomes" id="UP000824002"/>
    </source>
</evidence>
<dbReference type="InterPro" id="IPR010935">
    <property type="entry name" value="SMC_hinge"/>
</dbReference>
<accession>A0A9D1FMN2</accession>
<gene>
    <name evidence="7 10" type="primary">smc</name>
    <name evidence="10" type="ORF">IAB51_06875</name>
</gene>
<evidence type="ECO:0000256" key="7">
    <source>
        <dbReference type="HAMAP-Rule" id="MF_01894"/>
    </source>
</evidence>
<evidence type="ECO:0000256" key="2">
    <source>
        <dbReference type="ARBA" id="ARBA00022490"/>
    </source>
</evidence>
<comment type="domain">
    <text evidence="7">Contains large globular domains required for ATP hydrolysis at each terminus and a third globular domain forming a flexible hinge near the middle of the molecule. These domains are separated by coiled-coil structures.</text>
</comment>
<comment type="subunit">
    <text evidence="7">Homodimer.</text>
</comment>
<dbReference type="Gene3D" id="3.40.50.300">
    <property type="entry name" value="P-loop containing nucleotide triphosphate hydrolases"/>
    <property type="match status" value="2"/>
</dbReference>
<dbReference type="GO" id="GO:0003677">
    <property type="term" value="F:DNA binding"/>
    <property type="evidence" value="ECO:0007669"/>
    <property type="project" value="UniProtKB-UniRule"/>
</dbReference>
<sequence>MFLKSLEMQGFKSFPDKTVVRFNKGLTAVVGPNGSGKSNLSDAIRWVLGETSSKTLRGEKMEDVIFLGTSTRKPQGFAAVSLTFDNADRFLSVDADEVTITRRYYRSGESEYQINGADVRLKDINELFMDTGLGRDGYSMIGQGKIAEIISSRPSQRREIFEEAAGISKYRYRKAEAERKLSAAEENLVRLYDILSELEGRVEPLRVQSEKAKEFLELSGRKKALEISLWLLDLEKSRKALESQQEKYLLAKGEDERLSREQEAAEGRIQEAYSRMQSCLTRADEFQTLRQNLQARIAQLKQDEAVRKNDVIHNEETLGRLNEELSSLEAGESRRAEELRHLSEDYQSAASRQDQLNSDMEDKRGQLSRLSEEQSDYAGRMEETNREANQVALEISRNNMLVLTQENAAADEEARLNAYLHELETLDTRSQTEQETLAEIDGLLKEIAARQESLENAAKGCQMKLDSRKKRMEEARQNQQAMDLAVKEKLQRAKLLQDLEQSMEGFQYSVKAVMKAAKNGVLRGIQGTVAQLLNVKPEYSVALETALGGALQNIVVTDAGAAKAGIRYLSSQKAGRATFLPVSEIKGGNVLHEPGLSEEPGFVAAASELVEYDPAYAGIVRFLLGRIAVAEDLDAASSIAKRYGYKFRVVTLDGQQVNVGGSFTGGSAAKNQGILSRKNEVAALQQEAKELQGEKQKADAKAQEISRELAALNAQLEGIRAEQATAREDQIRFEGELARGKQSREQMASRKAQLEKQKEQSARKAAECRDEAEKARQRLSELEIEAARIREALAAFQGSRDTLSERRDAILEEISDLSRQEIAAQKDMENIRRRMDEMKASQLSGEDRKARLLEEISKTKSDGRNLEESIRSIQEETEKSALQVAEYEEKGRQMIALRQEIEGETTRFRQEEREISAQKERNAGELARLEEQRLSGQKDYDQIIHRLMDEYEMTRSEAQAEAIPIEDKGAAQQELLSLKNRIRGLGSVNLGAIEEYKEVLERYTFLKEQVDDAAGSKAELEKLIAQLTSDMERIFTENFSQINGHFQRIFTELFGGGKACLSLTDPEDVLSSGVEISVQPPGKIIKNLEALSGGEQSFVAIAIYFAILKVRPSPFCVLDEIEAALDDVNVVKYASYLRVMSDKTQFILITHRRGSMEEADVLYGVTMQEQGVSKLLELNVSEIAGRMAELENQSQ</sequence>
<dbReference type="InterPro" id="IPR036277">
    <property type="entry name" value="SMC_hinge_sf"/>
</dbReference>
<evidence type="ECO:0000256" key="8">
    <source>
        <dbReference type="SAM" id="MobiDB-lite"/>
    </source>
</evidence>
<dbReference type="GO" id="GO:0030261">
    <property type="term" value="P:chromosome condensation"/>
    <property type="evidence" value="ECO:0007669"/>
    <property type="project" value="InterPro"/>
</dbReference>
<dbReference type="InterPro" id="IPR011890">
    <property type="entry name" value="SMC_prok"/>
</dbReference>
<keyword evidence="5 7" id="KW-0175">Coiled coil</keyword>
<dbReference type="InterPro" id="IPR024704">
    <property type="entry name" value="SMC"/>
</dbReference>
<evidence type="ECO:0000313" key="10">
    <source>
        <dbReference type="EMBL" id="HIS76519.1"/>
    </source>
</evidence>
<dbReference type="GO" id="GO:0005694">
    <property type="term" value="C:chromosome"/>
    <property type="evidence" value="ECO:0007669"/>
    <property type="project" value="InterPro"/>
</dbReference>
<reference evidence="10" key="2">
    <citation type="journal article" date="2021" name="PeerJ">
        <title>Extensive microbial diversity within the chicken gut microbiome revealed by metagenomics and culture.</title>
        <authorList>
            <person name="Gilroy R."/>
            <person name="Ravi A."/>
            <person name="Getino M."/>
            <person name="Pursley I."/>
            <person name="Horton D.L."/>
            <person name="Alikhan N.F."/>
            <person name="Baker D."/>
            <person name="Gharbi K."/>
            <person name="Hall N."/>
            <person name="Watson M."/>
            <person name="Adriaenssens E.M."/>
            <person name="Foster-Nyarko E."/>
            <person name="Jarju S."/>
            <person name="Secka A."/>
            <person name="Antonio M."/>
            <person name="Oren A."/>
            <person name="Chaudhuri R.R."/>
            <person name="La Ragione R."/>
            <person name="Hildebrand F."/>
            <person name="Pallen M.J."/>
        </authorList>
    </citation>
    <scope>NUCLEOTIDE SEQUENCE</scope>
    <source>
        <strain evidence="10">CHK199-13235</strain>
    </source>
</reference>
<dbReference type="PANTHER" id="PTHR43977">
    <property type="entry name" value="STRUCTURAL MAINTENANCE OF CHROMOSOMES PROTEIN 3"/>
    <property type="match status" value="1"/>
</dbReference>
<keyword evidence="3 7" id="KW-0547">Nucleotide-binding</keyword>
<keyword evidence="2 7" id="KW-0963">Cytoplasm</keyword>
<evidence type="ECO:0000256" key="4">
    <source>
        <dbReference type="ARBA" id="ARBA00022840"/>
    </source>
</evidence>
<keyword evidence="4 7" id="KW-0067">ATP-binding</keyword>
<dbReference type="SUPFAM" id="SSF75553">
    <property type="entry name" value="Smc hinge domain"/>
    <property type="match status" value="1"/>
</dbReference>
<feature type="domain" description="SMC hinge" evidence="9">
    <location>
        <begin position="523"/>
        <end position="640"/>
    </location>
</feature>
<dbReference type="GO" id="GO:0016887">
    <property type="term" value="F:ATP hydrolysis activity"/>
    <property type="evidence" value="ECO:0007669"/>
    <property type="project" value="InterPro"/>
</dbReference>
<feature type="binding site" evidence="7">
    <location>
        <begin position="32"/>
        <end position="39"/>
    </location>
    <ligand>
        <name>ATP</name>
        <dbReference type="ChEBI" id="CHEBI:30616"/>
    </ligand>
</feature>
<dbReference type="GO" id="GO:0005737">
    <property type="term" value="C:cytoplasm"/>
    <property type="evidence" value="ECO:0007669"/>
    <property type="project" value="UniProtKB-SubCell"/>
</dbReference>
<feature type="coiled-coil region" evidence="7">
    <location>
        <begin position="167"/>
        <end position="201"/>
    </location>
</feature>
<dbReference type="SUPFAM" id="SSF52540">
    <property type="entry name" value="P-loop containing nucleoside triphosphate hydrolases"/>
    <property type="match status" value="1"/>
</dbReference>